<evidence type="ECO:0000313" key="3">
    <source>
        <dbReference type="Proteomes" id="UP000552097"/>
    </source>
</evidence>
<dbReference type="AlphaFoldDB" id="A0A7W9HJA2"/>
<protein>
    <submittedName>
        <fullName evidence="2">Uncharacterized protein</fullName>
    </submittedName>
</protein>
<sequence>MSEADDVVPEDEGKTARFLADVTVTGPRECRARASCESKSRPTPHRKMQESANRFVPQMDGLAAERQKLADIGIVFMNPDGEVQGAITHNDNRNDGEPRLPRKPDPTDSSGRFQDEVRRRSPPGAATQASNRSRRRATRTCANRSRLRSS</sequence>
<feature type="compositionally biased region" description="Acidic residues" evidence="1">
    <location>
        <begin position="1"/>
        <end position="10"/>
    </location>
</feature>
<feature type="region of interest" description="Disordered" evidence="1">
    <location>
        <begin position="1"/>
        <end position="20"/>
    </location>
</feature>
<dbReference type="Proteomes" id="UP000552097">
    <property type="component" value="Unassembled WGS sequence"/>
</dbReference>
<feature type="compositionally biased region" description="Basic and acidic residues" evidence="1">
    <location>
        <begin position="90"/>
        <end position="106"/>
    </location>
</feature>
<evidence type="ECO:0000256" key="1">
    <source>
        <dbReference type="SAM" id="MobiDB-lite"/>
    </source>
</evidence>
<keyword evidence="3" id="KW-1185">Reference proteome</keyword>
<comment type="caution">
    <text evidence="2">The sequence shown here is derived from an EMBL/GenBank/DDBJ whole genome shotgun (WGS) entry which is preliminary data.</text>
</comment>
<dbReference type="EMBL" id="JACHMO010000001">
    <property type="protein sequence ID" value="MBB5803328.1"/>
    <property type="molecule type" value="Genomic_DNA"/>
</dbReference>
<feature type="compositionally biased region" description="Basic and acidic residues" evidence="1">
    <location>
        <begin position="28"/>
        <end position="40"/>
    </location>
</feature>
<evidence type="ECO:0000313" key="2">
    <source>
        <dbReference type="EMBL" id="MBB5803328.1"/>
    </source>
</evidence>
<feature type="region of interest" description="Disordered" evidence="1">
    <location>
        <begin position="80"/>
        <end position="150"/>
    </location>
</feature>
<gene>
    <name evidence="2" type="ORF">F4560_003096</name>
</gene>
<reference evidence="2 3" key="1">
    <citation type="submission" date="2020-08" db="EMBL/GenBank/DDBJ databases">
        <title>Sequencing the genomes of 1000 actinobacteria strains.</title>
        <authorList>
            <person name="Klenk H.-P."/>
        </authorList>
    </citation>
    <scope>NUCLEOTIDE SEQUENCE [LARGE SCALE GENOMIC DNA]</scope>
    <source>
        <strain evidence="2 3">DSM 45486</strain>
    </source>
</reference>
<proteinExistence type="predicted"/>
<feature type="region of interest" description="Disordered" evidence="1">
    <location>
        <begin position="26"/>
        <end position="52"/>
    </location>
</feature>
<accession>A0A7W9HJA2</accession>
<name>A0A7W9HJA2_9PSEU</name>
<organism evidence="2 3">
    <name type="scientific">Saccharothrix ecbatanensis</name>
    <dbReference type="NCBI Taxonomy" id="1105145"/>
    <lineage>
        <taxon>Bacteria</taxon>
        <taxon>Bacillati</taxon>
        <taxon>Actinomycetota</taxon>
        <taxon>Actinomycetes</taxon>
        <taxon>Pseudonocardiales</taxon>
        <taxon>Pseudonocardiaceae</taxon>
        <taxon>Saccharothrix</taxon>
    </lineage>
</organism>